<protein>
    <submittedName>
        <fullName evidence="1">Uncharacterized protein</fullName>
    </submittedName>
</protein>
<name>A0ACC1A7G9_9ROSI</name>
<evidence type="ECO:0000313" key="1">
    <source>
        <dbReference type="EMBL" id="KAJ0082184.1"/>
    </source>
</evidence>
<dbReference type="EMBL" id="CM047908">
    <property type="protein sequence ID" value="KAJ0082184.1"/>
    <property type="molecule type" value="Genomic_DNA"/>
</dbReference>
<comment type="caution">
    <text evidence="1">The sequence shown here is derived from an EMBL/GenBank/DDBJ whole genome shotgun (WGS) entry which is preliminary data.</text>
</comment>
<dbReference type="Proteomes" id="UP001164250">
    <property type="component" value="Chromosome 12"/>
</dbReference>
<sequence>MVMVMKQWFLLLCFVTLFCFQTLTCAQAQLHPDEADVLRKIVEKMGAKLQKDFTEEDPCRLQRLLIDDIGKPDEQNNTISCSHRDTQGFSHITHIFLKSLSLPGMLPPEFADLTFLQTIDLTRNFFNGTLPKEWTSLQQLNTISLTANRLTGEIPREWGNFANLTYLYASEPGGQPVVRNYPEELGNLTNLTELVLSSNQFVGSLPAALAKMKVLKRFRVSDNSFNGTVPEFIGEWTDLERLFFMLSLFCFAALLKGDVSSGLKGPIPAAVFNLGNLKDLRISDMPGPNFKFPNLSNINNMDNLVLRNLNMSGSILTGIWKTGNTIDLSFNKLGGEINGNIPAPRADFTFLSGNKLTGNIPYSFLKTENSIDFSYNRFAPLSSTCPDDSKLNTYRSFSSENITNGCLIRPSCRNPYRSLHINCGGEDVIINNTWYEGDKFPDTEKGAILNYNNGTKWGFISTGMKINILSTDSTSSMRFPKLYSTARATPLFLTYYAYCMEKGNYTVNLHFAEILFRDDEVPFHKVGRRIFDIYIQESLAKKDFNIKEAANGTGKEIIIPFNATVTDNNNLEIRLYWAGKGTTIVPQRGYYGPLISAISVCPGKLCNLLLVWPSNQLHPNLLWSSHIILNHPFQ</sequence>
<keyword evidence="2" id="KW-1185">Reference proteome</keyword>
<reference evidence="2" key="1">
    <citation type="journal article" date="2023" name="G3 (Bethesda)">
        <title>Genome assembly and association tests identify interacting loci associated with vigor, precocity, and sex in interspecific pistachio rootstocks.</title>
        <authorList>
            <person name="Palmer W."/>
            <person name="Jacygrad E."/>
            <person name="Sagayaradj S."/>
            <person name="Cavanaugh K."/>
            <person name="Han R."/>
            <person name="Bertier L."/>
            <person name="Beede B."/>
            <person name="Kafkas S."/>
            <person name="Golino D."/>
            <person name="Preece J."/>
            <person name="Michelmore R."/>
        </authorList>
    </citation>
    <scope>NUCLEOTIDE SEQUENCE [LARGE SCALE GENOMIC DNA]</scope>
</reference>
<gene>
    <name evidence="1" type="ORF">Patl1_10383</name>
</gene>
<evidence type="ECO:0000313" key="2">
    <source>
        <dbReference type="Proteomes" id="UP001164250"/>
    </source>
</evidence>
<accession>A0ACC1A7G9</accession>
<proteinExistence type="predicted"/>
<organism evidence="1 2">
    <name type="scientific">Pistacia atlantica</name>
    <dbReference type="NCBI Taxonomy" id="434234"/>
    <lineage>
        <taxon>Eukaryota</taxon>
        <taxon>Viridiplantae</taxon>
        <taxon>Streptophyta</taxon>
        <taxon>Embryophyta</taxon>
        <taxon>Tracheophyta</taxon>
        <taxon>Spermatophyta</taxon>
        <taxon>Magnoliopsida</taxon>
        <taxon>eudicotyledons</taxon>
        <taxon>Gunneridae</taxon>
        <taxon>Pentapetalae</taxon>
        <taxon>rosids</taxon>
        <taxon>malvids</taxon>
        <taxon>Sapindales</taxon>
        <taxon>Anacardiaceae</taxon>
        <taxon>Pistacia</taxon>
    </lineage>
</organism>